<dbReference type="InterPro" id="IPR000157">
    <property type="entry name" value="TIR_dom"/>
</dbReference>
<evidence type="ECO:0000313" key="14">
    <source>
        <dbReference type="Proteomes" id="UP001634394"/>
    </source>
</evidence>
<evidence type="ECO:0000256" key="4">
    <source>
        <dbReference type="ARBA" id="ARBA00022692"/>
    </source>
</evidence>
<keyword evidence="5" id="KW-0732">Signal</keyword>
<dbReference type="PANTHER" id="PTHR24365">
    <property type="entry name" value="TOLL-LIKE RECEPTOR"/>
    <property type="match status" value="1"/>
</dbReference>
<dbReference type="Gene3D" id="3.80.10.10">
    <property type="entry name" value="Ribonuclease Inhibitor"/>
    <property type="match status" value="3"/>
</dbReference>
<evidence type="ECO:0000256" key="9">
    <source>
        <dbReference type="ARBA" id="ARBA00023170"/>
    </source>
</evidence>
<evidence type="ECO:0000256" key="6">
    <source>
        <dbReference type="ARBA" id="ARBA00022737"/>
    </source>
</evidence>
<dbReference type="InterPro" id="IPR035897">
    <property type="entry name" value="Toll_tir_struct_dom_sf"/>
</dbReference>
<organism evidence="13 14">
    <name type="scientific">Sinanodonta woodiana</name>
    <name type="common">Chinese pond mussel</name>
    <name type="synonym">Anodonta woodiana</name>
    <dbReference type="NCBI Taxonomy" id="1069815"/>
    <lineage>
        <taxon>Eukaryota</taxon>
        <taxon>Metazoa</taxon>
        <taxon>Spiralia</taxon>
        <taxon>Lophotrochozoa</taxon>
        <taxon>Mollusca</taxon>
        <taxon>Bivalvia</taxon>
        <taxon>Autobranchia</taxon>
        <taxon>Heteroconchia</taxon>
        <taxon>Palaeoheterodonta</taxon>
        <taxon>Unionida</taxon>
        <taxon>Unionoidea</taxon>
        <taxon>Unionidae</taxon>
        <taxon>Unioninae</taxon>
        <taxon>Sinanodonta</taxon>
    </lineage>
</organism>
<evidence type="ECO:0000256" key="5">
    <source>
        <dbReference type="ARBA" id="ARBA00022729"/>
    </source>
</evidence>
<keyword evidence="6" id="KW-0677">Repeat</keyword>
<dbReference type="InterPro" id="IPR000483">
    <property type="entry name" value="Cys-rich_flank_reg_C"/>
</dbReference>
<evidence type="ECO:0000313" key="13">
    <source>
        <dbReference type="EMBL" id="KAL3846849.1"/>
    </source>
</evidence>
<keyword evidence="14" id="KW-1185">Reference proteome</keyword>
<comment type="caution">
    <text evidence="13">The sequence shown here is derived from an EMBL/GenBank/DDBJ whole genome shotgun (WGS) entry which is preliminary data.</text>
</comment>
<accession>A0ABD3UBF7</accession>
<dbReference type="PROSITE" id="PS51450">
    <property type="entry name" value="LRR"/>
    <property type="match status" value="1"/>
</dbReference>
<feature type="transmembrane region" description="Helical" evidence="11">
    <location>
        <begin position="743"/>
        <end position="771"/>
    </location>
</feature>
<keyword evidence="7 11" id="KW-1133">Transmembrane helix</keyword>
<evidence type="ECO:0000256" key="11">
    <source>
        <dbReference type="SAM" id="Phobius"/>
    </source>
</evidence>
<dbReference type="InterPro" id="IPR001611">
    <property type="entry name" value="Leu-rich_rpt"/>
</dbReference>
<comment type="similarity">
    <text evidence="2">Belongs to the Toll-like receptor family.</text>
</comment>
<dbReference type="InterPro" id="IPR003591">
    <property type="entry name" value="Leu-rich_rpt_typical-subtyp"/>
</dbReference>
<dbReference type="EMBL" id="JBJQND010000016">
    <property type="protein sequence ID" value="KAL3846849.1"/>
    <property type="molecule type" value="Genomic_DNA"/>
</dbReference>
<protein>
    <recommendedName>
        <fullName evidence="12">TIR domain-containing protein</fullName>
    </recommendedName>
</protein>
<dbReference type="Proteomes" id="UP001634394">
    <property type="component" value="Unassembled WGS sequence"/>
</dbReference>
<name>A0ABD3UBF7_SINWO</name>
<dbReference type="SUPFAM" id="SSF52058">
    <property type="entry name" value="L domain-like"/>
    <property type="match status" value="1"/>
</dbReference>
<keyword evidence="8 11" id="KW-0472">Membrane</keyword>
<feature type="domain" description="TIR" evidence="12">
    <location>
        <begin position="797"/>
        <end position="933"/>
    </location>
</feature>
<dbReference type="SMART" id="SM00255">
    <property type="entry name" value="TIR"/>
    <property type="match status" value="2"/>
</dbReference>
<comment type="subcellular location">
    <subcellularLocation>
        <location evidence="1">Membrane</location>
        <topology evidence="1">Single-pass type I membrane protein</topology>
    </subcellularLocation>
</comment>
<evidence type="ECO:0000256" key="2">
    <source>
        <dbReference type="ARBA" id="ARBA00009634"/>
    </source>
</evidence>
<dbReference type="SMART" id="SM00369">
    <property type="entry name" value="LRR_TYP"/>
    <property type="match status" value="8"/>
</dbReference>
<keyword evidence="4 11" id="KW-0812">Transmembrane</keyword>
<dbReference type="GO" id="GO:0016020">
    <property type="term" value="C:membrane"/>
    <property type="evidence" value="ECO:0007669"/>
    <property type="project" value="UniProtKB-SubCell"/>
</dbReference>
<dbReference type="SUPFAM" id="SSF52200">
    <property type="entry name" value="Toll/Interleukin receptor TIR domain"/>
    <property type="match status" value="2"/>
</dbReference>
<evidence type="ECO:0000256" key="7">
    <source>
        <dbReference type="ARBA" id="ARBA00022989"/>
    </source>
</evidence>
<sequence>MKAIFIFVIGVISKSRQTQEPLLPSQKCEYEIKTIGQYSQYDMHGQSLKMFARVTTVKTSNNTECYINTSEVANSFNFTEGPVLAIFAMSCWYTTLVHFTQFSEPKHANAIGFLQIEKCNLSYKSIDHISRSMDMHVITMINTQVSEYSNDSSAGCMGLHEITAYVFHNSQYPPPKFTELIPCNEVFPELAEVSFVNMSWSELPILLQERLPNLQALEIPYSNITIPPYFPWTTEVHNLPKHLSRSRYFQNHYSETFGLDIPANIFRRYFNLDYNQIFDLRNYSFHGHLHMLTIKSNHLAHVGVETFRNISGLQHLDLSKNMLKHIPIGIFDGLFTLRYLKLQDNRVQKLETGVFDSLCSLSYLNIANNSSRILQNGLFRRLWNLKALNLAYNNISVIETETFPVDYIALQYIYLNNNPLVFMPEFIFLIRNLYYVDHRSTLITLSNFGDLIDRIEYSRLAETVDESSVISEIYIDKKADQIRLIDLSNAKVEDMFIENMTLERQKKLVLMIQQYGFKLDGNPLFCSCNIFPFQRFMYELLKNTTIRGDAYYFTEWKCESPLELRNRRMLDVKPEEAYCPLNVSGCPEDCSCYKRSVNINIIVDCRQRNLSDLHQVMPQGDLELLVQDYLGFVKVLDLSKNSISKFETSAIKHLNNVRKLYIHSNLLAYLPPEIANIKFETLTLRRNPFKCDCRTHWMKDLMMKRLQNIVDWSHAKCNDKKEDGRHILSVPDDEFVCEEYINYLSFVIIPTATSTCVLISVIVIIVIVYTYRLECKVLIYIYFGVHPFDKDTVNKDEEVDVVIVHSGKLTDWVMNHIVDILEGGNYNFRVCDMARDFVIGFTLHENLNQVARHSKRMILIISEDWKTDDKAFKVAWNIAQEMITESKSNYCIIIIHGVTSKQIKDKTLLKFIKRGRCIESKDRLFVEKILYSMPMKDTYRQSEKPNTKSLIEREFSINERQMDDRKVHDYVSYSDQDLEFVTKELAPELESRGYRLCLPDRDFIPGASKEENILKAIDVSLRTVFVLSGSHIQDEWSLFTFITACEKSLREKTNYLIFIVRENVDLFTMDEEVKHYLRTYISLHVKDRWFWSKLFNGMPPTGRRYAYGHTSPLFMSKCTAPDDVAMEMKKVLDRHEHC</sequence>
<dbReference type="AlphaFoldDB" id="A0ABD3UBF7"/>
<proteinExistence type="inferred from homology"/>
<evidence type="ECO:0000256" key="10">
    <source>
        <dbReference type="ARBA" id="ARBA00023180"/>
    </source>
</evidence>
<dbReference type="Pfam" id="PF01582">
    <property type="entry name" value="TIR"/>
    <property type="match status" value="1"/>
</dbReference>
<evidence type="ECO:0000259" key="12">
    <source>
        <dbReference type="PROSITE" id="PS50104"/>
    </source>
</evidence>
<dbReference type="PROSITE" id="PS50104">
    <property type="entry name" value="TIR"/>
    <property type="match status" value="2"/>
</dbReference>
<keyword evidence="3" id="KW-0433">Leucine-rich repeat</keyword>
<dbReference type="Pfam" id="PF13855">
    <property type="entry name" value="LRR_8"/>
    <property type="match status" value="2"/>
</dbReference>
<evidence type="ECO:0000256" key="3">
    <source>
        <dbReference type="ARBA" id="ARBA00022614"/>
    </source>
</evidence>
<gene>
    <name evidence="13" type="ORF">ACJMK2_017803</name>
</gene>
<evidence type="ECO:0000256" key="8">
    <source>
        <dbReference type="ARBA" id="ARBA00023136"/>
    </source>
</evidence>
<reference evidence="13 14" key="1">
    <citation type="submission" date="2024-11" db="EMBL/GenBank/DDBJ databases">
        <title>Chromosome-level genome assembly of the freshwater bivalve Anodonta woodiana.</title>
        <authorList>
            <person name="Chen X."/>
        </authorList>
    </citation>
    <scope>NUCLEOTIDE SEQUENCE [LARGE SCALE GENOMIC DNA]</scope>
    <source>
        <strain evidence="13">MN2024</strain>
        <tissue evidence="13">Gills</tissue>
    </source>
</reference>
<dbReference type="InterPro" id="IPR032675">
    <property type="entry name" value="LRR_dom_sf"/>
</dbReference>
<keyword evidence="9" id="KW-0675">Receptor</keyword>
<keyword evidence="10" id="KW-0325">Glycoprotein</keyword>
<feature type="domain" description="TIR" evidence="12">
    <location>
        <begin position="965"/>
        <end position="1098"/>
    </location>
</feature>
<evidence type="ECO:0000256" key="1">
    <source>
        <dbReference type="ARBA" id="ARBA00004479"/>
    </source>
</evidence>
<dbReference type="PANTHER" id="PTHR24365:SF541">
    <property type="entry name" value="PROTEIN TOLL-RELATED"/>
    <property type="match status" value="1"/>
</dbReference>
<dbReference type="SMART" id="SM00082">
    <property type="entry name" value="LRRCT"/>
    <property type="match status" value="2"/>
</dbReference>
<dbReference type="Gene3D" id="3.40.50.10140">
    <property type="entry name" value="Toll/interleukin-1 receptor homology (TIR) domain"/>
    <property type="match status" value="2"/>
</dbReference>